<accession>A0ABR2ZNR6</accession>
<dbReference type="Proteomes" id="UP001437256">
    <property type="component" value="Unassembled WGS sequence"/>
</dbReference>
<keyword evidence="3" id="KW-1185">Reference proteome</keyword>
<dbReference type="EMBL" id="JBBXMP010000098">
    <property type="protein sequence ID" value="KAL0062701.1"/>
    <property type="molecule type" value="Genomic_DNA"/>
</dbReference>
<organism evidence="2 3">
    <name type="scientific">Marasmius tenuissimus</name>
    <dbReference type="NCBI Taxonomy" id="585030"/>
    <lineage>
        <taxon>Eukaryota</taxon>
        <taxon>Fungi</taxon>
        <taxon>Dikarya</taxon>
        <taxon>Basidiomycota</taxon>
        <taxon>Agaricomycotina</taxon>
        <taxon>Agaricomycetes</taxon>
        <taxon>Agaricomycetidae</taxon>
        <taxon>Agaricales</taxon>
        <taxon>Marasmiineae</taxon>
        <taxon>Marasmiaceae</taxon>
        <taxon>Marasmius</taxon>
    </lineage>
</organism>
<evidence type="ECO:0000256" key="1">
    <source>
        <dbReference type="SAM" id="MobiDB-lite"/>
    </source>
</evidence>
<feature type="compositionally biased region" description="Low complexity" evidence="1">
    <location>
        <begin position="51"/>
        <end position="64"/>
    </location>
</feature>
<evidence type="ECO:0000313" key="3">
    <source>
        <dbReference type="Proteomes" id="UP001437256"/>
    </source>
</evidence>
<feature type="compositionally biased region" description="Polar residues" evidence="1">
    <location>
        <begin position="75"/>
        <end position="126"/>
    </location>
</feature>
<proteinExistence type="predicted"/>
<comment type="caution">
    <text evidence="2">The sequence shown here is derived from an EMBL/GenBank/DDBJ whole genome shotgun (WGS) entry which is preliminary data.</text>
</comment>
<reference evidence="2 3" key="1">
    <citation type="submission" date="2024-05" db="EMBL/GenBank/DDBJ databases">
        <title>A draft genome resource for the thread blight pathogen Marasmius tenuissimus strain MS-2.</title>
        <authorList>
            <person name="Yulfo-Soto G.E."/>
            <person name="Baruah I.K."/>
            <person name="Amoako-Attah I."/>
            <person name="Bukari Y."/>
            <person name="Meinhardt L.W."/>
            <person name="Bailey B.A."/>
            <person name="Cohen S.P."/>
        </authorList>
    </citation>
    <scope>NUCLEOTIDE SEQUENCE [LARGE SCALE GENOMIC DNA]</scope>
    <source>
        <strain evidence="2 3">MS-2</strain>
    </source>
</reference>
<evidence type="ECO:0000313" key="2">
    <source>
        <dbReference type="EMBL" id="KAL0062701.1"/>
    </source>
</evidence>
<gene>
    <name evidence="2" type="ORF">AAF712_010396</name>
</gene>
<feature type="compositionally biased region" description="Acidic residues" evidence="1">
    <location>
        <begin position="27"/>
        <end position="43"/>
    </location>
</feature>
<name>A0ABR2ZNR6_9AGAR</name>
<feature type="region of interest" description="Disordered" evidence="1">
    <location>
        <begin position="1"/>
        <end position="126"/>
    </location>
</feature>
<sequence>MSKPSLDSDIYGDIYGDEELVPTISQDEQDEQPEDDEGDDELEIVTQNEDGAAASSNKTATTNGTGIGKERSGSVDDNGSSASSRENSISYSAQVAQQFSAYQQTPSQERQQRSAGSSAVTATKANGAQTGTAAIATLESSSNGEVVYGKKPSEMHDHGNIVLDTLEQLCAKILFTALFRRHDDVDNCLPVLSLILVSLFIPSLDTDTHCYVSFVISSVETAYFVLSSTYRSAYVFVFATIRTSATLIAVEQLDSKLFIGGLSWDTTDGTLSLNNLPLYLPLINDLSLIFSSYDQRA</sequence>
<protein>
    <submittedName>
        <fullName evidence="2">Uncharacterized protein</fullName>
    </submittedName>
</protein>